<dbReference type="Gene3D" id="1.25.40.10">
    <property type="entry name" value="Tetratricopeptide repeat domain"/>
    <property type="match status" value="2"/>
</dbReference>
<dbReference type="Gene3D" id="1.10.10.10">
    <property type="entry name" value="Winged helix-like DNA-binding domain superfamily/Winged helix DNA-binding domain"/>
    <property type="match status" value="1"/>
</dbReference>
<dbReference type="SMART" id="SM01043">
    <property type="entry name" value="BTAD"/>
    <property type="match status" value="1"/>
</dbReference>
<name>A0A6J4JUL2_9PROT</name>
<organism evidence="2">
    <name type="scientific">uncultured Craurococcus sp</name>
    <dbReference type="NCBI Taxonomy" id="1135998"/>
    <lineage>
        <taxon>Bacteria</taxon>
        <taxon>Pseudomonadati</taxon>
        <taxon>Pseudomonadota</taxon>
        <taxon>Alphaproteobacteria</taxon>
        <taxon>Acetobacterales</taxon>
        <taxon>Acetobacteraceae</taxon>
        <taxon>Craurococcus</taxon>
        <taxon>environmental samples</taxon>
    </lineage>
</organism>
<accession>A0A6J4JUL2</accession>
<dbReference type="InterPro" id="IPR016032">
    <property type="entry name" value="Sig_transdc_resp-reg_C-effctor"/>
</dbReference>
<proteinExistence type="predicted"/>
<dbReference type="GO" id="GO:0006355">
    <property type="term" value="P:regulation of DNA-templated transcription"/>
    <property type="evidence" value="ECO:0007669"/>
    <property type="project" value="InterPro"/>
</dbReference>
<gene>
    <name evidence="2" type="ORF">AVDCRST_MAG27-4680</name>
</gene>
<dbReference type="EMBL" id="CADCTD010000185">
    <property type="protein sequence ID" value="CAA9288003.1"/>
    <property type="molecule type" value="Genomic_DNA"/>
</dbReference>
<dbReference type="GO" id="GO:0003677">
    <property type="term" value="F:DNA binding"/>
    <property type="evidence" value="ECO:0007669"/>
    <property type="project" value="InterPro"/>
</dbReference>
<protein>
    <recommendedName>
        <fullName evidence="1">Bacterial transcriptional activator domain-containing protein</fullName>
    </recommendedName>
</protein>
<dbReference type="InterPro" id="IPR051677">
    <property type="entry name" value="AfsR-DnrI-RedD_regulator"/>
</dbReference>
<dbReference type="InterPro" id="IPR036388">
    <property type="entry name" value="WH-like_DNA-bd_sf"/>
</dbReference>
<dbReference type="PANTHER" id="PTHR35807">
    <property type="entry name" value="TRANSCRIPTIONAL REGULATOR REDD-RELATED"/>
    <property type="match status" value="1"/>
</dbReference>
<reference evidence="2" key="1">
    <citation type="submission" date="2020-02" db="EMBL/GenBank/DDBJ databases">
        <authorList>
            <person name="Meier V. D."/>
        </authorList>
    </citation>
    <scope>NUCLEOTIDE SEQUENCE</scope>
    <source>
        <strain evidence="2">AVDCRST_MAG27</strain>
    </source>
</reference>
<sequence>MEQPPQQAITLEGRAAQVAPGVLHASLFGPLRASFAGQELRLRSRKARALLGYLLLSEGGEESRERLVGLLWSETGEEKARASLRQVVHELREAMEAAGCNALRAGRLTVCLDLALARPDARDVLHSAERGIAHPLLLSTPRLSEALLQGLDDLDPAFRGWLSVTRQAFHDRLVRALESAMRVESQPRSLRQRMAEALLKLDPTHEEACRTLMRSSAEAGDTVAALRAYEQLWRLLEEEYDTEPSAATQALVADIKLGTIAAVAPGLAEPAPVFEAKIEALPPAPVPSPAGTPARIALLVEPFAVNGVGQDQMHLALGFRHDLIACLVRFREWFVVDGPSMPSVAQTGSRVSARYRVSATAYQVGDRISLVLTLAEQDSGIFIWSERMELKLDGWFEAHRDIVRRIAIALNLQISSARLQRLSVESDISLETYDRWLRATAMIRSFSPENWARAGQLFRECIEHTPAFSSAYSGLAQMENSVHIIHPGERRSREREARAVELARRAVHLDPTDSRAQLTLGWSLAMSSQHAQAEVPMRLACELNPNDSWTLISAALFHSFAGNHERAAELSAQSLEMSLMPSLTHWGYQVTIAYLAGDDAGTLEACDRAQDVIRALPAWRAAALARLGRIEEAEEAAARYLNGVRGSWFANAPPSDLDMVRWLLHLYPIRRAEEWNRLRDGIAAAGLPTYGARHGDW</sequence>
<dbReference type="InterPro" id="IPR011990">
    <property type="entry name" value="TPR-like_helical_dom_sf"/>
</dbReference>
<evidence type="ECO:0000313" key="2">
    <source>
        <dbReference type="EMBL" id="CAA9288003.1"/>
    </source>
</evidence>
<dbReference type="InterPro" id="IPR005158">
    <property type="entry name" value="BTAD"/>
</dbReference>
<feature type="domain" description="Bacterial transcriptional activator" evidence="1">
    <location>
        <begin position="112"/>
        <end position="256"/>
    </location>
</feature>
<dbReference type="Pfam" id="PF03704">
    <property type="entry name" value="BTAD"/>
    <property type="match status" value="1"/>
</dbReference>
<dbReference type="SUPFAM" id="SSF46894">
    <property type="entry name" value="C-terminal effector domain of the bipartite response regulators"/>
    <property type="match status" value="1"/>
</dbReference>
<evidence type="ECO:0000259" key="1">
    <source>
        <dbReference type="SMART" id="SM01043"/>
    </source>
</evidence>
<dbReference type="AlphaFoldDB" id="A0A6J4JUL2"/>
<dbReference type="SUPFAM" id="SSF48452">
    <property type="entry name" value="TPR-like"/>
    <property type="match status" value="2"/>
</dbReference>